<dbReference type="Proteomes" id="UP000015105">
    <property type="component" value="Chromosome 2D"/>
</dbReference>
<dbReference type="EC" id="3.4.19.12" evidence="7"/>
<feature type="region of interest" description="Disordered" evidence="8">
    <location>
        <begin position="228"/>
        <end position="284"/>
    </location>
</feature>
<name>A0A453AT77_AEGTS</name>
<evidence type="ECO:0000256" key="4">
    <source>
        <dbReference type="ARBA" id="ARBA00022786"/>
    </source>
</evidence>
<evidence type="ECO:0000256" key="5">
    <source>
        <dbReference type="ARBA" id="ARBA00022801"/>
    </source>
</evidence>
<keyword evidence="5 7" id="KW-0378">Hydrolase</keyword>
<comment type="similarity">
    <text evidence="2 7">Belongs to the peptidase C19 family.</text>
</comment>
<dbReference type="SUPFAM" id="SSF54001">
    <property type="entry name" value="Cysteine proteinases"/>
    <property type="match status" value="1"/>
</dbReference>
<feature type="region of interest" description="Disordered" evidence="8">
    <location>
        <begin position="1"/>
        <end position="44"/>
    </location>
</feature>
<feature type="domain" description="USP" evidence="9">
    <location>
        <begin position="450"/>
        <end position="800"/>
    </location>
</feature>
<dbReference type="InterPro" id="IPR028889">
    <property type="entry name" value="USP"/>
</dbReference>
<evidence type="ECO:0000256" key="3">
    <source>
        <dbReference type="ARBA" id="ARBA00022670"/>
    </source>
</evidence>
<dbReference type="GO" id="GO:0004843">
    <property type="term" value="F:cysteine-type deubiquitinase activity"/>
    <property type="evidence" value="ECO:0007669"/>
    <property type="project" value="UniProtKB-UniRule"/>
</dbReference>
<dbReference type="InterPro" id="IPR038765">
    <property type="entry name" value="Papain-like_cys_pep_sf"/>
</dbReference>
<comment type="function">
    <text evidence="7">Recognizes and hydrolyzes the peptide bond at the C-terminal Gly of ubiquitin. Involved in the processing of poly-ubiquitin precursors as well as that of ubiquitinated proteins.</text>
</comment>
<evidence type="ECO:0000256" key="1">
    <source>
        <dbReference type="ARBA" id="ARBA00000707"/>
    </source>
</evidence>
<dbReference type="Gramene" id="AET2Gv20254600.2">
    <property type="protein sequence ID" value="AET2Gv20254600.2"/>
    <property type="gene ID" value="AET2Gv20254600"/>
</dbReference>
<dbReference type="PROSITE" id="PS00972">
    <property type="entry name" value="USP_1"/>
    <property type="match status" value="1"/>
</dbReference>
<accession>A0A453AT77</accession>
<evidence type="ECO:0000256" key="8">
    <source>
        <dbReference type="SAM" id="MobiDB-lite"/>
    </source>
</evidence>
<evidence type="ECO:0000256" key="7">
    <source>
        <dbReference type="RuleBase" id="RU366025"/>
    </source>
</evidence>
<dbReference type="InterPro" id="IPR018200">
    <property type="entry name" value="USP_CS"/>
</dbReference>
<dbReference type="EnsemblPlants" id="AET2Gv20254600.2">
    <property type="protein sequence ID" value="AET2Gv20254600.2"/>
    <property type="gene ID" value="AET2Gv20254600"/>
</dbReference>
<reference evidence="10" key="5">
    <citation type="journal article" date="2021" name="G3 (Bethesda)">
        <title>Aegilops tauschii genome assembly Aet v5.0 features greater sequence contiguity and improved annotation.</title>
        <authorList>
            <person name="Wang L."/>
            <person name="Zhu T."/>
            <person name="Rodriguez J.C."/>
            <person name="Deal K.R."/>
            <person name="Dubcovsky J."/>
            <person name="McGuire P.E."/>
            <person name="Lux T."/>
            <person name="Spannagl M."/>
            <person name="Mayer K.F.X."/>
            <person name="Baldrich P."/>
            <person name="Meyers B.C."/>
            <person name="Huo N."/>
            <person name="Gu Y.Q."/>
            <person name="Zhou H."/>
            <person name="Devos K.M."/>
            <person name="Bennetzen J.L."/>
            <person name="Unver T."/>
            <person name="Budak H."/>
            <person name="Gulick P.J."/>
            <person name="Galiba G."/>
            <person name="Kalapos B."/>
            <person name="Nelson D.R."/>
            <person name="Li P."/>
            <person name="You F.M."/>
            <person name="Luo M.C."/>
            <person name="Dvorak J."/>
        </authorList>
    </citation>
    <scope>NUCLEOTIDE SEQUENCE [LARGE SCALE GENOMIC DNA]</scope>
    <source>
        <strain evidence="10">cv. AL8/78</strain>
    </source>
</reference>
<dbReference type="InterPro" id="IPR050164">
    <property type="entry name" value="Peptidase_C19"/>
</dbReference>
<keyword evidence="3 7" id="KW-0645">Protease</keyword>
<dbReference type="Pfam" id="PF00443">
    <property type="entry name" value="UCH"/>
    <property type="match status" value="1"/>
</dbReference>
<organism evidence="10 11">
    <name type="scientific">Aegilops tauschii subsp. strangulata</name>
    <name type="common">Goatgrass</name>
    <dbReference type="NCBI Taxonomy" id="200361"/>
    <lineage>
        <taxon>Eukaryota</taxon>
        <taxon>Viridiplantae</taxon>
        <taxon>Streptophyta</taxon>
        <taxon>Embryophyta</taxon>
        <taxon>Tracheophyta</taxon>
        <taxon>Spermatophyta</taxon>
        <taxon>Magnoliopsida</taxon>
        <taxon>Liliopsida</taxon>
        <taxon>Poales</taxon>
        <taxon>Poaceae</taxon>
        <taxon>BOP clade</taxon>
        <taxon>Pooideae</taxon>
        <taxon>Triticodae</taxon>
        <taxon>Triticeae</taxon>
        <taxon>Triticinae</taxon>
        <taxon>Aegilops</taxon>
    </lineage>
</organism>
<keyword evidence="11" id="KW-1185">Reference proteome</keyword>
<dbReference type="GO" id="GO:0005829">
    <property type="term" value="C:cytosol"/>
    <property type="evidence" value="ECO:0007669"/>
    <property type="project" value="TreeGrafter"/>
</dbReference>
<feature type="region of interest" description="Disordered" evidence="8">
    <location>
        <begin position="109"/>
        <end position="128"/>
    </location>
</feature>
<dbReference type="PANTHER" id="PTHR24006">
    <property type="entry name" value="UBIQUITIN CARBOXYL-TERMINAL HYDROLASE"/>
    <property type="match status" value="1"/>
</dbReference>
<dbReference type="AlphaFoldDB" id="A0A453AT77"/>
<evidence type="ECO:0000313" key="11">
    <source>
        <dbReference type="Proteomes" id="UP000015105"/>
    </source>
</evidence>
<dbReference type="PROSITE" id="PS00973">
    <property type="entry name" value="USP_2"/>
    <property type="match status" value="1"/>
</dbReference>
<proteinExistence type="inferred from homology"/>
<protein>
    <recommendedName>
        <fullName evidence="7">Ubiquitin carboxyl-terminal hydrolase</fullName>
        <ecNumber evidence="7">3.4.19.12</ecNumber>
    </recommendedName>
</protein>
<sequence length="800" mass="85114">PASRRHPPRPAAPFDVSRPPPRLPLLPGGSPRGQLHPHTRPVHGPLAAAEMSGADKVVLFGSFTEDETKLFQGQPAKSEEKSWALPEIQFGSLNFSVLSLEKVSNAITEGSAHSPKPTYGHTKDLAGSSKKEAVTSTLPNGGPVLFNGFPAEVSPNNGILKNVKSEASVPSSGPVSNLKETKATVALAGPVNNVKKTEAPVPSARPVNDVKKNEALALSPGPINNVKKEATVPSAGPVNNVKKTKATSPSAGPANNVKKTEATAPSAVSANNVKKAEPTVPSARPANNVKKAEATVPSPVPVNNVKKAEATVPSPGPVNNVKKAEATVPSPRPVNNVKKAEATVPSPGPVNNVKKAEATVPSPGPANTVKKTESVVTSVAPIKSISSSTPIEGLGPHNDGLRCTESSSSAMLVTENGSTGADAPIIAAPADESVTSLNKEAYQNKPLLPHGLKNTGNICFLNATLQAFLSCFPFVQLVQDLRNQSIPKAGYPTLSAFIELLSQFDVLDESTMKKDERFALVAAKVINPTMFDQVLRNFTPDVPAGTSARPRQEDAQEFLSFAMDRMHDELLRLNGNGSNSKEGMVVSSDDDDAWETVGRKNKSAIMRTQSFVPSDLSAIFGGKLQSVVKAAGNKASATVQPFLLLHLDIFPDAVQTLDDALHLFSTPESLEGYRTTAGKAGVVTARKSFKIHELSKIMILHLKRFSYGNRGCTKLYKPLHFPLELVLNRDLLSSPSSEGRRYELVATITHHGSGPSRGHYTADAKRDGGQWLRFDDGHVMPINVNKVLHNPAYILFYKQV</sequence>
<dbReference type="Gene3D" id="3.90.70.10">
    <property type="entry name" value="Cysteine proteinases"/>
    <property type="match status" value="1"/>
</dbReference>
<dbReference type="FunFam" id="3.90.70.10:FF:000108">
    <property type="entry name" value="Ubiquitin carboxyl-terminal hydrolase"/>
    <property type="match status" value="1"/>
</dbReference>
<dbReference type="STRING" id="200361.A0A453AT77"/>
<reference evidence="11" key="1">
    <citation type="journal article" date="2014" name="Science">
        <title>Ancient hybridizations among the ancestral genomes of bread wheat.</title>
        <authorList>
            <consortium name="International Wheat Genome Sequencing Consortium,"/>
            <person name="Marcussen T."/>
            <person name="Sandve S.R."/>
            <person name="Heier L."/>
            <person name="Spannagl M."/>
            <person name="Pfeifer M."/>
            <person name="Jakobsen K.S."/>
            <person name="Wulff B.B."/>
            <person name="Steuernagel B."/>
            <person name="Mayer K.F."/>
            <person name="Olsen O.A."/>
        </authorList>
    </citation>
    <scope>NUCLEOTIDE SEQUENCE [LARGE SCALE GENOMIC DNA]</scope>
    <source>
        <strain evidence="11">cv. AL8/78</strain>
    </source>
</reference>
<dbReference type="PROSITE" id="PS50235">
    <property type="entry name" value="USP_3"/>
    <property type="match status" value="1"/>
</dbReference>
<comment type="catalytic activity">
    <reaction evidence="1 7">
        <text>Thiol-dependent hydrolysis of ester, thioester, amide, peptide and isopeptide bonds formed by the C-terminal Gly of ubiquitin (a 76-residue protein attached to proteins as an intracellular targeting signal).</text>
        <dbReference type="EC" id="3.4.19.12"/>
    </reaction>
</comment>
<evidence type="ECO:0000256" key="2">
    <source>
        <dbReference type="ARBA" id="ARBA00009085"/>
    </source>
</evidence>
<keyword evidence="6 7" id="KW-0788">Thiol protease</keyword>
<evidence type="ECO:0000259" key="9">
    <source>
        <dbReference type="PROSITE" id="PS50235"/>
    </source>
</evidence>
<dbReference type="PANTHER" id="PTHR24006:SF687">
    <property type="entry name" value="UBIQUITIN CARBOXYL-TERMINAL HYDROLASE 10"/>
    <property type="match status" value="1"/>
</dbReference>
<evidence type="ECO:0000313" key="10">
    <source>
        <dbReference type="EnsemblPlants" id="AET2Gv20254600.2"/>
    </source>
</evidence>
<reference evidence="10" key="4">
    <citation type="submission" date="2019-03" db="UniProtKB">
        <authorList>
            <consortium name="EnsemblPlants"/>
        </authorList>
    </citation>
    <scope>IDENTIFICATION</scope>
</reference>
<dbReference type="GO" id="GO:0016579">
    <property type="term" value="P:protein deubiquitination"/>
    <property type="evidence" value="ECO:0007669"/>
    <property type="project" value="InterPro"/>
</dbReference>
<dbReference type="GO" id="GO:0006508">
    <property type="term" value="P:proteolysis"/>
    <property type="evidence" value="ECO:0007669"/>
    <property type="project" value="UniProtKB-KW"/>
</dbReference>
<keyword evidence="4 7" id="KW-0833">Ubl conjugation pathway</keyword>
<evidence type="ECO:0000256" key="6">
    <source>
        <dbReference type="ARBA" id="ARBA00022807"/>
    </source>
</evidence>
<reference evidence="10" key="3">
    <citation type="journal article" date="2017" name="Nature">
        <title>Genome sequence of the progenitor of the wheat D genome Aegilops tauschii.</title>
        <authorList>
            <person name="Luo M.C."/>
            <person name="Gu Y.Q."/>
            <person name="Puiu D."/>
            <person name="Wang H."/>
            <person name="Twardziok S.O."/>
            <person name="Deal K.R."/>
            <person name="Huo N."/>
            <person name="Zhu T."/>
            <person name="Wang L."/>
            <person name="Wang Y."/>
            <person name="McGuire P.E."/>
            <person name="Liu S."/>
            <person name="Long H."/>
            <person name="Ramasamy R.K."/>
            <person name="Rodriguez J.C."/>
            <person name="Van S.L."/>
            <person name="Yuan L."/>
            <person name="Wang Z."/>
            <person name="Xia Z."/>
            <person name="Xiao L."/>
            <person name="Anderson O.D."/>
            <person name="Ouyang S."/>
            <person name="Liang Y."/>
            <person name="Zimin A.V."/>
            <person name="Pertea G."/>
            <person name="Qi P."/>
            <person name="Bennetzen J.L."/>
            <person name="Dai X."/>
            <person name="Dawson M.W."/>
            <person name="Muller H.G."/>
            <person name="Kugler K."/>
            <person name="Rivarola-Duarte L."/>
            <person name="Spannagl M."/>
            <person name="Mayer K.F.X."/>
            <person name="Lu F.H."/>
            <person name="Bevan M.W."/>
            <person name="Leroy P."/>
            <person name="Li P."/>
            <person name="You F.M."/>
            <person name="Sun Q."/>
            <person name="Liu Z."/>
            <person name="Lyons E."/>
            <person name="Wicker T."/>
            <person name="Salzberg S.L."/>
            <person name="Devos K.M."/>
            <person name="Dvorak J."/>
        </authorList>
    </citation>
    <scope>NUCLEOTIDE SEQUENCE [LARGE SCALE GENOMIC DNA]</scope>
    <source>
        <strain evidence="10">cv. AL8/78</strain>
    </source>
</reference>
<dbReference type="GO" id="GO:0005634">
    <property type="term" value="C:nucleus"/>
    <property type="evidence" value="ECO:0007669"/>
    <property type="project" value="TreeGrafter"/>
</dbReference>
<dbReference type="InterPro" id="IPR001394">
    <property type="entry name" value="Peptidase_C19_UCH"/>
</dbReference>
<reference evidence="11" key="2">
    <citation type="journal article" date="2017" name="Nat. Plants">
        <title>The Aegilops tauschii genome reveals multiple impacts of transposons.</title>
        <authorList>
            <person name="Zhao G."/>
            <person name="Zou C."/>
            <person name="Li K."/>
            <person name="Wang K."/>
            <person name="Li T."/>
            <person name="Gao L."/>
            <person name="Zhang X."/>
            <person name="Wang H."/>
            <person name="Yang Z."/>
            <person name="Liu X."/>
            <person name="Jiang W."/>
            <person name="Mao L."/>
            <person name="Kong X."/>
            <person name="Jiao Y."/>
            <person name="Jia J."/>
        </authorList>
    </citation>
    <scope>NUCLEOTIDE SEQUENCE [LARGE SCALE GENOMIC DNA]</scope>
    <source>
        <strain evidence="11">cv. AL8/78</strain>
    </source>
</reference>